<keyword evidence="1" id="KW-0812">Transmembrane</keyword>
<gene>
    <name evidence="2" type="ORF">AMOL_0108</name>
    <name evidence="3" type="ORF">CPU12_13400</name>
</gene>
<feature type="transmembrane region" description="Helical" evidence="1">
    <location>
        <begin position="216"/>
        <end position="236"/>
    </location>
</feature>
<dbReference type="Proteomes" id="UP000221222">
    <property type="component" value="Unassembled WGS sequence"/>
</dbReference>
<keyword evidence="4" id="KW-1185">Reference proteome</keyword>
<keyword evidence="1" id="KW-0472">Membrane</keyword>
<evidence type="ECO:0000313" key="3">
    <source>
        <dbReference type="EMBL" id="PHO16880.1"/>
    </source>
</evidence>
<keyword evidence="1" id="KW-1133">Transmembrane helix</keyword>
<feature type="transmembrane region" description="Helical" evidence="1">
    <location>
        <begin position="248"/>
        <end position="265"/>
    </location>
</feature>
<dbReference type="EMBL" id="NXFY01000031">
    <property type="protein sequence ID" value="PHO16880.1"/>
    <property type="molecule type" value="Genomic_DNA"/>
</dbReference>
<feature type="transmembrane region" description="Helical" evidence="1">
    <location>
        <begin position="126"/>
        <end position="143"/>
    </location>
</feature>
<reference evidence="3 4" key="1">
    <citation type="submission" date="2017-09" db="EMBL/GenBank/DDBJ databases">
        <title>Arcobacter canalis sp. nov., a new species isolated from a water canal contaminated with urban sewage.</title>
        <authorList>
            <person name="Perez-Cataluna A."/>
            <person name="Salas-Masso N."/>
            <person name="Figueras M.J."/>
        </authorList>
    </citation>
    <scope>NUCLEOTIDE SEQUENCE [LARGE SCALE GENOMIC DNA]</scope>
    <source>
        <strain evidence="3 4">F98-3</strain>
    </source>
</reference>
<dbReference type="EMBL" id="CP032098">
    <property type="protein sequence ID" value="AXX91147.1"/>
    <property type="molecule type" value="Genomic_DNA"/>
</dbReference>
<accession>A0A2G1DEL9</accession>
<dbReference type="AlphaFoldDB" id="A0A2G1DEL9"/>
<proteinExistence type="predicted"/>
<organism evidence="3 4">
    <name type="scientific">Malaciobacter molluscorum LMG 25693</name>
    <dbReference type="NCBI Taxonomy" id="870501"/>
    <lineage>
        <taxon>Bacteria</taxon>
        <taxon>Pseudomonadati</taxon>
        <taxon>Campylobacterota</taxon>
        <taxon>Epsilonproteobacteria</taxon>
        <taxon>Campylobacterales</taxon>
        <taxon>Arcobacteraceae</taxon>
        <taxon>Malaciobacter</taxon>
    </lineage>
</organism>
<evidence type="ECO:0000313" key="2">
    <source>
        <dbReference type="EMBL" id="AXX91147.1"/>
    </source>
</evidence>
<feature type="transmembrane region" description="Helical" evidence="1">
    <location>
        <begin position="183"/>
        <end position="204"/>
    </location>
</feature>
<dbReference type="Proteomes" id="UP000262712">
    <property type="component" value="Chromosome"/>
</dbReference>
<protein>
    <submittedName>
        <fullName evidence="2">Membrane protein</fullName>
    </submittedName>
</protein>
<dbReference type="RefSeq" id="WP_099343621.1">
    <property type="nucleotide sequence ID" value="NZ_CP032098.1"/>
</dbReference>
<name>A0A2G1DEL9_9BACT</name>
<evidence type="ECO:0000256" key="1">
    <source>
        <dbReference type="SAM" id="Phobius"/>
    </source>
</evidence>
<evidence type="ECO:0000313" key="4">
    <source>
        <dbReference type="Proteomes" id="UP000221222"/>
    </source>
</evidence>
<feature type="transmembrane region" description="Helical" evidence="1">
    <location>
        <begin position="155"/>
        <end position="177"/>
    </location>
</feature>
<dbReference type="KEGG" id="amol:AMOL_0108"/>
<reference evidence="2 5" key="2">
    <citation type="submission" date="2018-08" db="EMBL/GenBank/DDBJ databases">
        <title>Complete genome of the Arcobacter molluscorum type strain LMG 25693.</title>
        <authorList>
            <person name="Miller W.G."/>
            <person name="Yee E."/>
            <person name="Bono J.L."/>
        </authorList>
    </citation>
    <scope>NUCLEOTIDE SEQUENCE [LARGE SCALE GENOMIC DNA]</scope>
    <source>
        <strain evidence="2 5">CECT 7696</strain>
    </source>
</reference>
<feature type="transmembrane region" description="Helical" evidence="1">
    <location>
        <begin position="103"/>
        <end position="120"/>
    </location>
</feature>
<evidence type="ECO:0000313" key="5">
    <source>
        <dbReference type="Proteomes" id="UP000262712"/>
    </source>
</evidence>
<sequence>MNGIVLNITETSGIIVDDNGERYTFEINEVKQGSLKNGSKVNFVNNDGLAKDIYLLNSANIASDTTETISKGILKGASVASSTGTLIKEKIDSYTNGSQIQKMGLIAAFGAVIVILFFNVSDILTIVGFAIEMFALYNLGIIKKNMSFFTYRIKAIISFAIAMFILNSIVMNFFIIFQGENLIFNGFKAVLLIVAIIYSIYSIFKAYTQLGKIFNNKLFIISAWLYIAALISPILFILMKDLPLALDAPYYLVFGHYIILIIAYIKIKDDKVEENDVNND</sequence>